<proteinExistence type="predicted"/>
<feature type="compositionally biased region" description="Acidic residues" evidence="1">
    <location>
        <begin position="71"/>
        <end position="80"/>
    </location>
</feature>
<feature type="region of interest" description="Disordered" evidence="1">
    <location>
        <begin position="57"/>
        <end position="104"/>
    </location>
</feature>
<dbReference type="AlphaFoldDB" id="A0A1Y2HDR3"/>
<keyword evidence="2" id="KW-0732">Signal</keyword>
<name>A0A1Y2HDR3_9FUNG</name>
<feature type="compositionally biased region" description="Polar residues" evidence="1">
    <location>
        <begin position="88"/>
        <end position="99"/>
    </location>
</feature>
<evidence type="ECO:0000313" key="4">
    <source>
        <dbReference type="Proteomes" id="UP000193411"/>
    </source>
</evidence>
<feature type="chain" id="PRO_5012305237" evidence="2">
    <location>
        <begin position="24"/>
        <end position="161"/>
    </location>
</feature>
<accession>A0A1Y2HDR3</accession>
<gene>
    <name evidence="3" type="ORF">BCR44DRAFT_334063</name>
</gene>
<dbReference type="EMBL" id="MCFL01000050">
    <property type="protein sequence ID" value="ORZ32144.1"/>
    <property type="molecule type" value="Genomic_DNA"/>
</dbReference>
<protein>
    <submittedName>
        <fullName evidence="3">Uncharacterized protein</fullName>
    </submittedName>
</protein>
<comment type="caution">
    <text evidence="3">The sequence shown here is derived from an EMBL/GenBank/DDBJ whole genome shotgun (WGS) entry which is preliminary data.</text>
</comment>
<evidence type="ECO:0000256" key="1">
    <source>
        <dbReference type="SAM" id="MobiDB-lite"/>
    </source>
</evidence>
<dbReference type="Proteomes" id="UP000193411">
    <property type="component" value="Unassembled WGS sequence"/>
</dbReference>
<reference evidence="3 4" key="1">
    <citation type="submission" date="2016-07" db="EMBL/GenBank/DDBJ databases">
        <title>Pervasive Adenine N6-methylation of Active Genes in Fungi.</title>
        <authorList>
            <consortium name="DOE Joint Genome Institute"/>
            <person name="Mondo S.J."/>
            <person name="Dannebaum R.O."/>
            <person name="Kuo R.C."/>
            <person name="Labutti K."/>
            <person name="Haridas S."/>
            <person name="Kuo A."/>
            <person name="Salamov A."/>
            <person name="Ahrendt S.R."/>
            <person name="Lipzen A."/>
            <person name="Sullivan W."/>
            <person name="Andreopoulos W.B."/>
            <person name="Clum A."/>
            <person name="Lindquist E."/>
            <person name="Daum C."/>
            <person name="Ramamoorthy G.K."/>
            <person name="Gryganskyi A."/>
            <person name="Culley D."/>
            <person name="Magnuson J.K."/>
            <person name="James T.Y."/>
            <person name="O'Malley M.A."/>
            <person name="Stajich J.E."/>
            <person name="Spatafora J.W."/>
            <person name="Visel A."/>
            <person name="Grigoriev I.V."/>
        </authorList>
    </citation>
    <scope>NUCLEOTIDE SEQUENCE [LARGE SCALE GENOMIC DNA]</scope>
    <source>
        <strain evidence="3 4">PL171</strain>
    </source>
</reference>
<keyword evidence="4" id="KW-1185">Reference proteome</keyword>
<evidence type="ECO:0000256" key="2">
    <source>
        <dbReference type="SAM" id="SignalP"/>
    </source>
</evidence>
<feature type="signal peptide" evidence="2">
    <location>
        <begin position="1"/>
        <end position="23"/>
    </location>
</feature>
<organism evidence="3 4">
    <name type="scientific">Catenaria anguillulae PL171</name>
    <dbReference type="NCBI Taxonomy" id="765915"/>
    <lineage>
        <taxon>Eukaryota</taxon>
        <taxon>Fungi</taxon>
        <taxon>Fungi incertae sedis</taxon>
        <taxon>Blastocladiomycota</taxon>
        <taxon>Blastocladiomycetes</taxon>
        <taxon>Blastocladiales</taxon>
        <taxon>Catenariaceae</taxon>
        <taxon>Catenaria</taxon>
    </lineage>
</organism>
<evidence type="ECO:0000313" key="3">
    <source>
        <dbReference type="EMBL" id="ORZ32144.1"/>
    </source>
</evidence>
<sequence length="161" mass="17603">MKSLMKLLCLSMTLSSLPSKIYSANPPQTLPSWTTEIIKDLAAKGILVMPPSAESLAAPSASVSGSANDAEHDEDEDDQDVLGGLDMQTETNDSRSPSASDPRLKLYRAPIDPSAITKKYQKIYAALAYRYPKLGHHGRKWLTKQLLEMGYNMSEISFALG</sequence>